<dbReference type="InterPro" id="IPR047113">
    <property type="entry name" value="PA2G4/ARX1"/>
</dbReference>
<dbReference type="Proteomes" id="UP000000305">
    <property type="component" value="Unassembled WGS sequence"/>
</dbReference>
<dbReference type="PhylomeDB" id="E9G705"/>
<dbReference type="InterPro" id="IPR036005">
    <property type="entry name" value="Creatinase/aminopeptidase-like"/>
</dbReference>
<comment type="similarity">
    <text evidence="1">Belongs to the peptidase M24 family.</text>
</comment>
<dbReference type="NCBIfam" id="TIGR00495">
    <property type="entry name" value="crvDNA_42K"/>
    <property type="match status" value="1"/>
</dbReference>
<name>E9G705_DAPPU</name>
<evidence type="ECO:0000256" key="2">
    <source>
        <dbReference type="SAM" id="MobiDB-lite"/>
    </source>
</evidence>
<dbReference type="InterPro" id="IPR000994">
    <property type="entry name" value="Pept_M24"/>
</dbReference>
<dbReference type="InterPro" id="IPR036390">
    <property type="entry name" value="WH_DNA-bd_sf"/>
</dbReference>
<dbReference type="AlphaFoldDB" id="E9G705"/>
<evidence type="ECO:0000313" key="4">
    <source>
        <dbReference type="EMBL" id="EFX84375.1"/>
    </source>
</evidence>
<dbReference type="eggNOG" id="KOG2776">
    <property type="taxonomic scope" value="Eukaryota"/>
</dbReference>
<dbReference type="InParanoid" id="E9G705"/>
<reference evidence="4 5" key="1">
    <citation type="journal article" date="2011" name="Science">
        <title>The ecoresponsive genome of Daphnia pulex.</title>
        <authorList>
            <person name="Colbourne J.K."/>
            <person name="Pfrender M.E."/>
            <person name="Gilbert D."/>
            <person name="Thomas W.K."/>
            <person name="Tucker A."/>
            <person name="Oakley T.H."/>
            <person name="Tokishita S."/>
            <person name="Aerts A."/>
            <person name="Arnold G.J."/>
            <person name="Basu M.K."/>
            <person name="Bauer D.J."/>
            <person name="Caceres C.E."/>
            <person name="Carmel L."/>
            <person name="Casola C."/>
            <person name="Choi J.H."/>
            <person name="Detter J.C."/>
            <person name="Dong Q."/>
            <person name="Dusheyko S."/>
            <person name="Eads B.D."/>
            <person name="Frohlich T."/>
            <person name="Geiler-Samerotte K.A."/>
            <person name="Gerlach D."/>
            <person name="Hatcher P."/>
            <person name="Jogdeo S."/>
            <person name="Krijgsveld J."/>
            <person name="Kriventseva E.V."/>
            <person name="Kultz D."/>
            <person name="Laforsch C."/>
            <person name="Lindquist E."/>
            <person name="Lopez J."/>
            <person name="Manak J.R."/>
            <person name="Muller J."/>
            <person name="Pangilinan J."/>
            <person name="Patwardhan R.P."/>
            <person name="Pitluck S."/>
            <person name="Pritham E.J."/>
            <person name="Rechtsteiner A."/>
            <person name="Rho M."/>
            <person name="Rogozin I.B."/>
            <person name="Sakarya O."/>
            <person name="Salamov A."/>
            <person name="Schaack S."/>
            <person name="Shapiro H."/>
            <person name="Shiga Y."/>
            <person name="Skalitzky C."/>
            <person name="Smith Z."/>
            <person name="Souvorov A."/>
            <person name="Sung W."/>
            <person name="Tang Z."/>
            <person name="Tsuchiya D."/>
            <person name="Tu H."/>
            <person name="Vos H."/>
            <person name="Wang M."/>
            <person name="Wolf Y.I."/>
            <person name="Yamagata H."/>
            <person name="Yamada T."/>
            <person name="Ye Y."/>
            <person name="Shaw J.R."/>
            <person name="Andrews J."/>
            <person name="Crease T.J."/>
            <person name="Tang H."/>
            <person name="Lucas S.M."/>
            <person name="Robertson H.M."/>
            <person name="Bork P."/>
            <person name="Koonin E.V."/>
            <person name="Zdobnov E.M."/>
            <person name="Grigoriev I.V."/>
            <person name="Lynch M."/>
            <person name="Boore J.L."/>
        </authorList>
    </citation>
    <scope>NUCLEOTIDE SEQUENCE [LARGE SCALE GENOMIC DNA]</scope>
</reference>
<dbReference type="SUPFAM" id="SSF55920">
    <property type="entry name" value="Creatinase/aminopeptidase"/>
    <property type="match status" value="1"/>
</dbReference>
<dbReference type="InterPro" id="IPR004545">
    <property type="entry name" value="PA2G4"/>
</dbReference>
<organism evidence="4 5">
    <name type="scientific">Daphnia pulex</name>
    <name type="common">Water flea</name>
    <dbReference type="NCBI Taxonomy" id="6669"/>
    <lineage>
        <taxon>Eukaryota</taxon>
        <taxon>Metazoa</taxon>
        <taxon>Ecdysozoa</taxon>
        <taxon>Arthropoda</taxon>
        <taxon>Crustacea</taxon>
        <taxon>Branchiopoda</taxon>
        <taxon>Diplostraca</taxon>
        <taxon>Cladocera</taxon>
        <taxon>Anomopoda</taxon>
        <taxon>Daphniidae</taxon>
        <taxon>Daphnia</taxon>
    </lineage>
</organism>
<dbReference type="EMBL" id="GL732534">
    <property type="protein sequence ID" value="EFX84375.1"/>
    <property type="molecule type" value="Genomic_DNA"/>
</dbReference>
<gene>
    <name evidence="4" type="ORF">DAPPUDRAFT_46898</name>
</gene>
<dbReference type="InterPro" id="IPR036388">
    <property type="entry name" value="WH-like_DNA-bd_sf"/>
</dbReference>
<keyword evidence="5" id="KW-1185">Reference proteome</keyword>
<dbReference type="HOGENOM" id="CLU_041451_2_1_1"/>
<evidence type="ECO:0000259" key="3">
    <source>
        <dbReference type="Pfam" id="PF00557"/>
    </source>
</evidence>
<sequence>MADKDKDEQEKTIAEDLVAIKKYMMAGKISNCVIQGVIAQCVAGASVRDLCSLGDMLLLEETVKVFKKEKDMKKGIAFPTCLSVNNCVCSFSPLASDTDVQLKDGDVVKIDLGAHVDGFIASVAHTVVVGSSPSTKIAGRKADILLAAHYASEAAFRLMKHGTENQAVTNVVQTIAESFKCKPITGMLSHQLKQFETNGGKTIIQNPNENQRKEHEKSTFQLHEVYAIDVLISSGEGMTKGMDSRATVYKKTNETYVLKNKASNALFIEVNSKCGTMPFCLRNLEDEEKACVGVRECVSHKLLEPFPVLFEKPNEIVARFKFTVLLTPNGPQKITGLPFDPTAFQTDNSIIDEKVKKLITSSTRSKPNKKKPATTEVKKVSQSDHLISSRKPNFFDLAVMLN</sequence>
<evidence type="ECO:0000256" key="1">
    <source>
        <dbReference type="ARBA" id="ARBA00007319"/>
    </source>
</evidence>
<dbReference type="PANTHER" id="PTHR10804:SF11">
    <property type="entry name" value="PROLIFERATION-ASSOCIATED PROTEIN 2G4"/>
    <property type="match status" value="1"/>
</dbReference>
<dbReference type="OMA" id="VECTKHR"/>
<proteinExistence type="inferred from homology"/>
<dbReference type="Gene3D" id="3.90.230.10">
    <property type="entry name" value="Creatinase/methionine aminopeptidase superfamily"/>
    <property type="match status" value="1"/>
</dbReference>
<evidence type="ECO:0000313" key="5">
    <source>
        <dbReference type="Proteomes" id="UP000000305"/>
    </source>
</evidence>
<feature type="domain" description="Peptidase M24" evidence="3">
    <location>
        <begin position="26"/>
        <end position="193"/>
    </location>
</feature>
<dbReference type="FunFam" id="1.10.10.10:FF:000029">
    <property type="entry name" value="Proliferation-associated 2G4, a"/>
    <property type="match status" value="1"/>
</dbReference>
<dbReference type="STRING" id="6669.E9G705"/>
<protein>
    <recommendedName>
        <fullName evidence="3">Peptidase M24 domain-containing protein</fullName>
    </recommendedName>
</protein>
<dbReference type="PANTHER" id="PTHR10804">
    <property type="entry name" value="PROTEASE FAMILY M24 METHIONYL AMINOPEPTIDASE, AMINOPEPTIDASE P"/>
    <property type="match status" value="1"/>
</dbReference>
<dbReference type="Pfam" id="PF00557">
    <property type="entry name" value="Peptidase_M24"/>
    <property type="match status" value="1"/>
</dbReference>
<dbReference type="KEGG" id="dpx:DAPPUDRAFT_46898"/>
<accession>E9G705</accession>
<dbReference type="SUPFAM" id="SSF46785">
    <property type="entry name" value="Winged helix' DNA-binding domain"/>
    <property type="match status" value="1"/>
</dbReference>
<dbReference type="FunCoup" id="E9G705">
    <property type="interactions" value="2366"/>
</dbReference>
<dbReference type="CDD" id="cd01089">
    <property type="entry name" value="PA2G4-like"/>
    <property type="match status" value="1"/>
</dbReference>
<dbReference type="OrthoDB" id="5876363at2759"/>
<dbReference type="Gene3D" id="1.10.10.10">
    <property type="entry name" value="Winged helix-like DNA-binding domain superfamily/Winged helix DNA-binding domain"/>
    <property type="match status" value="1"/>
</dbReference>
<feature type="region of interest" description="Disordered" evidence="2">
    <location>
        <begin position="361"/>
        <end position="382"/>
    </location>
</feature>